<dbReference type="CDD" id="cd01392">
    <property type="entry name" value="HTH_LacI"/>
    <property type="match status" value="1"/>
</dbReference>
<dbReference type="Proteomes" id="UP000238701">
    <property type="component" value="Unassembled WGS sequence"/>
</dbReference>
<dbReference type="PANTHER" id="PTHR30146">
    <property type="entry name" value="LACI-RELATED TRANSCRIPTIONAL REPRESSOR"/>
    <property type="match status" value="1"/>
</dbReference>
<dbReference type="PROSITE" id="PS50932">
    <property type="entry name" value="HTH_LACI_2"/>
    <property type="match status" value="1"/>
</dbReference>
<evidence type="ECO:0000256" key="2">
    <source>
        <dbReference type="ARBA" id="ARBA00023125"/>
    </source>
</evidence>
<evidence type="ECO:0000313" key="6">
    <source>
        <dbReference type="Proteomes" id="UP000238701"/>
    </source>
</evidence>
<dbReference type="Gene3D" id="1.10.260.40">
    <property type="entry name" value="lambda repressor-like DNA-binding domains"/>
    <property type="match status" value="1"/>
</dbReference>
<accession>A0A2U3KM10</accession>
<dbReference type="Pfam" id="PF00356">
    <property type="entry name" value="LacI"/>
    <property type="match status" value="1"/>
</dbReference>
<dbReference type="InterPro" id="IPR001761">
    <property type="entry name" value="Peripla_BP/Lac1_sug-bd_dom"/>
</dbReference>
<dbReference type="SUPFAM" id="SSF47413">
    <property type="entry name" value="lambda repressor-like DNA-binding domains"/>
    <property type="match status" value="1"/>
</dbReference>
<dbReference type="OrthoDB" id="9784962at2"/>
<dbReference type="InterPro" id="IPR000843">
    <property type="entry name" value="HTH_LacI"/>
</dbReference>
<sequence>MIATMKDIAQSLGVSVVTVSKVLRNHSDISAATRKRVLQRIKELNYHPNPAARALVTGRTNLIGLVVPDLLHPFFAKVAKAISARLRSQEYSLIIASSEDDPHLEKREIEQILARRVDALIVASTQPNGENVSRIEQSQVPYVLLDRKMPGFSASSVGNDDVMAGSLATGHLVEVGCKTIAYLGGSAVSTAVDRQAGYLATLAKHGLSLPSQYVVAHESTDDSGEASGYKGMKHLLSLHPMPDGVFCYNDTIAMGAMRAIFDAGLRIPQDVAIVGCGNFDYDDLLRIPLTSIDQDSEGLGLNAAKLAIGLTKRKPNAPQRNMLMPVKLVVRASTKRGGPA</sequence>
<dbReference type="CDD" id="cd06267">
    <property type="entry name" value="PBP1_LacI_sugar_binding-like"/>
    <property type="match status" value="1"/>
</dbReference>
<dbReference type="AlphaFoldDB" id="A0A2U3KM10"/>
<evidence type="ECO:0000256" key="3">
    <source>
        <dbReference type="ARBA" id="ARBA00023163"/>
    </source>
</evidence>
<dbReference type="GO" id="GO:0003700">
    <property type="term" value="F:DNA-binding transcription factor activity"/>
    <property type="evidence" value="ECO:0007669"/>
    <property type="project" value="TreeGrafter"/>
</dbReference>
<dbReference type="SUPFAM" id="SSF53822">
    <property type="entry name" value="Periplasmic binding protein-like I"/>
    <property type="match status" value="1"/>
</dbReference>
<proteinExistence type="predicted"/>
<keyword evidence="3" id="KW-0804">Transcription</keyword>
<dbReference type="InterPro" id="IPR010982">
    <property type="entry name" value="Lambda_DNA-bd_dom_sf"/>
</dbReference>
<protein>
    <submittedName>
        <fullName evidence="5">Transcriptional regulator, LacI family</fullName>
    </submittedName>
</protein>
<reference evidence="6" key="1">
    <citation type="submission" date="2018-02" db="EMBL/GenBank/DDBJ databases">
        <authorList>
            <person name="Hausmann B."/>
        </authorList>
    </citation>
    <scope>NUCLEOTIDE SEQUENCE [LARGE SCALE GENOMIC DNA]</scope>
    <source>
        <strain evidence="6">Peat soil MAG SbA1</strain>
    </source>
</reference>
<evidence type="ECO:0000313" key="5">
    <source>
        <dbReference type="EMBL" id="SPF40694.1"/>
    </source>
</evidence>
<name>A0A2U3KM10_9BACT</name>
<gene>
    <name evidence="5" type="ORF">SBA1_320024</name>
</gene>
<keyword evidence="1" id="KW-0805">Transcription regulation</keyword>
<keyword evidence="2" id="KW-0238">DNA-binding</keyword>
<evidence type="ECO:0000259" key="4">
    <source>
        <dbReference type="PROSITE" id="PS50932"/>
    </source>
</evidence>
<dbReference type="Gene3D" id="3.40.50.2300">
    <property type="match status" value="2"/>
</dbReference>
<dbReference type="Pfam" id="PF00532">
    <property type="entry name" value="Peripla_BP_1"/>
    <property type="match status" value="1"/>
</dbReference>
<organism evidence="5 6">
    <name type="scientific">Candidatus Sulfotelmatobacter kueseliae</name>
    <dbReference type="NCBI Taxonomy" id="2042962"/>
    <lineage>
        <taxon>Bacteria</taxon>
        <taxon>Pseudomonadati</taxon>
        <taxon>Acidobacteriota</taxon>
        <taxon>Terriglobia</taxon>
        <taxon>Terriglobales</taxon>
        <taxon>Candidatus Korobacteraceae</taxon>
        <taxon>Candidatus Sulfotelmatobacter</taxon>
    </lineage>
</organism>
<evidence type="ECO:0000256" key="1">
    <source>
        <dbReference type="ARBA" id="ARBA00023015"/>
    </source>
</evidence>
<dbReference type="GO" id="GO:0000976">
    <property type="term" value="F:transcription cis-regulatory region binding"/>
    <property type="evidence" value="ECO:0007669"/>
    <property type="project" value="TreeGrafter"/>
</dbReference>
<dbReference type="EMBL" id="OMOD01000125">
    <property type="protein sequence ID" value="SPF40694.1"/>
    <property type="molecule type" value="Genomic_DNA"/>
</dbReference>
<feature type="domain" description="HTH lacI-type" evidence="4">
    <location>
        <begin position="3"/>
        <end position="57"/>
    </location>
</feature>
<dbReference type="SMART" id="SM00354">
    <property type="entry name" value="HTH_LACI"/>
    <property type="match status" value="1"/>
</dbReference>
<dbReference type="PANTHER" id="PTHR30146:SF109">
    <property type="entry name" value="HTH-TYPE TRANSCRIPTIONAL REGULATOR GALS"/>
    <property type="match status" value="1"/>
</dbReference>
<dbReference type="InterPro" id="IPR028082">
    <property type="entry name" value="Peripla_BP_I"/>
</dbReference>